<sequence length="136" mass="15174">MLDTGNFVLASQDSTNLWESFNLPTDTIVPTQVLKQGSTFPLESVIDDYWSTNTVGSGFQIIFNQSGSIYLEAENRNILRNIAGGLALWWKDDIKLQIFGKSENFFDGCCSDSSSMEWQFSPMGGIRGSEYNFGLC</sequence>
<dbReference type="SUPFAM" id="SSF51110">
    <property type="entry name" value="alpha-D-mannose-specific plant lectins"/>
    <property type="match status" value="1"/>
</dbReference>
<evidence type="ECO:0000313" key="3">
    <source>
        <dbReference type="EMBL" id="GKV12561.1"/>
    </source>
</evidence>
<gene>
    <name evidence="3" type="ORF">SLEP1_g23688</name>
</gene>
<organism evidence="3 4">
    <name type="scientific">Rubroshorea leprosula</name>
    <dbReference type="NCBI Taxonomy" id="152421"/>
    <lineage>
        <taxon>Eukaryota</taxon>
        <taxon>Viridiplantae</taxon>
        <taxon>Streptophyta</taxon>
        <taxon>Embryophyta</taxon>
        <taxon>Tracheophyta</taxon>
        <taxon>Spermatophyta</taxon>
        <taxon>Magnoliopsida</taxon>
        <taxon>eudicotyledons</taxon>
        <taxon>Gunneridae</taxon>
        <taxon>Pentapetalae</taxon>
        <taxon>rosids</taxon>
        <taxon>malvids</taxon>
        <taxon>Malvales</taxon>
        <taxon>Dipterocarpaceae</taxon>
        <taxon>Rubroshorea</taxon>
    </lineage>
</organism>
<accession>A0AAV5JIE8</accession>
<evidence type="ECO:0000256" key="2">
    <source>
        <dbReference type="ARBA" id="ARBA00023157"/>
    </source>
</evidence>
<dbReference type="InterPro" id="IPR036426">
    <property type="entry name" value="Bulb-type_lectin_dom_sf"/>
</dbReference>
<keyword evidence="2" id="KW-1015">Disulfide bond</keyword>
<name>A0AAV5JIE8_9ROSI</name>
<evidence type="ECO:0000313" key="4">
    <source>
        <dbReference type="Proteomes" id="UP001054252"/>
    </source>
</evidence>
<keyword evidence="1" id="KW-0732">Signal</keyword>
<proteinExistence type="predicted"/>
<dbReference type="Proteomes" id="UP001054252">
    <property type="component" value="Unassembled WGS sequence"/>
</dbReference>
<protein>
    <submittedName>
        <fullName evidence="3">Uncharacterized protein</fullName>
    </submittedName>
</protein>
<dbReference type="EMBL" id="BPVZ01000036">
    <property type="protein sequence ID" value="GKV12561.1"/>
    <property type="molecule type" value="Genomic_DNA"/>
</dbReference>
<evidence type="ECO:0000256" key="1">
    <source>
        <dbReference type="ARBA" id="ARBA00022729"/>
    </source>
</evidence>
<reference evidence="3 4" key="1">
    <citation type="journal article" date="2021" name="Commun. Biol.">
        <title>The genome of Shorea leprosula (Dipterocarpaceae) highlights the ecological relevance of drought in aseasonal tropical rainforests.</title>
        <authorList>
            <person name="Ng K.K.S."/>
            <person name="Kobayashi M.J."/>
            <person name="Fawcett J.A."/>
            <person name="Hatakeyama M."/>
            <person name="Paape T."/>
            <person name="Ng C.H."/>
            <person name="Ang C.C."/>
            <person name="Tnah L.H."/>
            <person name="Lee C.T."/>
            <person name="Nishiyama T."/>
            <person name="Sese J."/>
            <person name="O'Brien M.J."/>
            <person name="Copetti D."/>
            <person name="Mohd Noor M.I."/>
            <person name="Ong R.C."/>
            <person name="Putra M."/>
            <person name="Sireger I.Z."/>
            <person name="Indrioko S."/>
            <person name="Kosugi Y."/>
            <person name="Izuno A."/>
            <person name="Isagi Y."/>
            <person name="Lee S.L."/>
            <person name="Shimizu K.K."/>
        </authorList>
    </citation>
    <scope>NUCLEOTIDE SEQUENCE [LARGE SCALE GENOMIC DNA]</scope>
    <source>
        <strain evidence="3">214</strain>
    </source>
</reference>
<comment type="caution">
    <text evidence="3">The sequence shown here is derived from an EMBL/GenBank/DDBJ whole genome shotgun (WGS) entry which is preliminary data.</text>
</comment>
<dbReference type="AlphaFoldDB" id="A0AAV5JIE8"/>
<keyword evidence="4" id="KW-1185">Reference proteome</keyword>